<gene>
    <name evidence="8" type="ORF">NCTC12742_01019</name>
</gene>
<feature type="domain" description="Translocation and assembly module TamB C-terminal" evidence="7">
    <location>
        <begin position="966"/>
        <end position="1298"/>
    </location>
</feature>
<evidence type="ECO:0000313" key="8">
    <source>
        <dbReference type="EMBL" id="VEJ51091.1"/>
    </source>
</evidence>
<sequence length="1299" mass="140353">MKHTQTEFEDKRPSENIPPQEDAATQQPPAPKPRRRWWLRIAVVLTAVFSALAFFVYWLIGTESGLRFGVYKLPAWFGVNITSKNLKGTLLDGFDGDKWRIETAGADLDIGRISFAWQPKALLKKKLHINHIVLGDIHIDGKSTPPKERKPSEGLPKSVNLPFEVVVEKLEVGSISTGKAERPSVFLQHLTAAYRYNHQLHHLSMPEISLPWATAGGEFSLGVTTPFKLTGSLTGSGELDGEPIDTKASMWGSLDGIQADVALNGNNLRLNANTALHPFREKLNEKIDLIQIKGFNINPHAFITSLPKARLEFDASVVPLMSGGKVLEGSIDLANVLAAPVEDKGIPVRTLLGGFTVDDNGAVHIGKLDASLMRSGSVSLSGHIDTAGQKLDLAAQLADVGINDIAKQKLEGRLNGTVYAKGTFNEPEVNWLLDSGFAKIDGKLGIQADVKDGQKTLLLHQARLLPNKGGEMNLRGKLELFQKQILKLAVDSKNFNPSKFHPQLPPGSINGTIDVDGVLADQRFGGKMKFGQSTLSGVPLSGTADVLYENQHLSRALTNILLGQNSIKTNGSFGKRGDRLNIDVNAPDLARFGFGLSGLVTAKGYISGEPKKLEANIDGRAQNLRVQNAVQINQLDFKLQGSPDYAAPLNVTVKGNKIVIPGKSAPTVIDAVDMQMRGTGYRHSIRGGGNMVLSGKPYKLDINADGGLNDKNQWKGSVGILDISGAFNLKLQNRMNLEAGEERVVMSAARWSAMGGQLNLDSFLWDKKNGIMTKGNAQNLAVSQLHNFYTPPVEHNLVLSGDWDLSYSQNARGYLNIRRQSGDVVLPHRKQMLGLGNFSLNTRFQSGRIDSVLNGVTAYGNVDGNVVISQQFGNDISLAPINGKISIGAPDLERFRNFLPLGQTLRGNLLGVATIGGRVGQPLLNGTLNGDNLYYRNRDLGLILDKGTLRSRMQGQKWLIDSLRFHRGGTVDLKGSVGFSGATPDVNVSAVFDHYQTLDQANRRLTLSGNADLVYTEKNGVGLVGKLRADSGHFGFQKSSMPTLDDDVVVLGEKPKEKSAPLAINMDLLLDLNDNVRFSGAGLDVTLGGQLSLKAKPGQDVQGIGTVKVVKGRYKAYGQDLDITKGNISFVGPLANPNLNIRAERRLSAVGAGVEVLGNLNSPRITLVANEPMSEKDKLSWLILNRASSGSDGDEAALSAAAGAFLAGSINDKIGLVDDFGFTSKRSRNAQTGELNAAEQVLTVGKQLTNELYLGYEYGVNSAQQSVKVVYQLTRALQAVARVGSLSWGGELKYTVRFD</sequence>
<evidence type="ECO:0000256" key="1">
    <source>
        <dbReference type="ARBA" id="ARBA00004167"/>
    </source>
</evidence>
<dbReference type="OrthoDB" id="5288149at2"/>
<dbReference type="RefSeq" id="WP_004285232.1">
    <property type="nucleotide sequence ID" value="NZ_CAUJRG010000022.1"/>
</dbReference>
<dbReference type="Proteomes" id="UP000272771">
    <property type="component" value="Chromosome"/>
</dbReference>
<organism evidence="8 9">
    <name type="scientific">Neisseria weaveri</name>
    <dbReference type="NCBI Taxonomy" id="28091"/>
    <lineage>
        <taxon>Bacteria</taxon>
        <taxon>Pseudomonadati</taxon>
        <taxon>Pseudomonadota</taxon>
        <taxon>Betaproteobacteria</taxon>
        <taxon>Neisseriales</taxon>
        <taxon>Neisseriaceae</taxon>
        <taxon>Neisseria</taxon>
    </lineage>
</organism>
<protein>
    <submittedName>
        <fullName evidence="8">Periplasmic protein</fullName>
    </submittedName>
</protein>
<name>A0A3S5AAB5_9NEIS</name>
<evidence type="ECO:0000313" key="9">
    <source>
        <dbReference type="Proteomes" id="UP000272771"/>
    </source>
</evidence>
<evidence type="ECO:0000256" key="6">
    <source>
        <dbReference type="SAM" id="Phobius"/>
    </source>
</evidence>
<evidence type="ECO:0000256" key="4">
    <source>
        <dbReference type="ARBA" id="ARBA00023136"/>
    </source>
</evidence>
<proteinExistence type="predicted"/>
<dbReference type="GO" id="GO:0005886">
    <property type="term" value="C:plasma membrane"/>
    <property type="evidence" value="ECO:0007669"/>
    <property type="project" value="InterPro"/>
</dbReference>
<dbReference type="InterPro" id="IPR007452">
    <property type="entry name" value="TamB_C"/>
</dbReference>
<dbReference type="PANTHER" id="PTHR36985">
    <property type="entry name" value="TRANSLOCATION AND ASSEMBLY MODULE SUBUNIT TAMB"/>
    <property type="match status" value="1"/>
</dbReference>
<keyword evidence="2 6" id="KW-0812">Transmembrane</keyword>
<feature type="region of interest" description="Disordered" evidence="5">
    <location>
        <begin position="1"/>
        <end position="31"/>
    </location>
</feature>
<evidence type="ECO:0000256" key="2">
    <source>
        <dbReference type="ARBA" id="ARBA00022692"/>
    </source>
</evidence>
<evidence type="ECO:0000256" key="5">
    <source>
        <dbReference type="SAM" id="MobiDB-lite"/>
    </source>
</evidence>
<dbReference type="Pfam" id="PF04357">
    <property type="entry name" value="TamB"/>
    <property type="match status" value="1"/>
</dbReference>
<evidence type="ECO:0000259" key="7">
    <source>
        <dbReference type="Pfam" id="PF04357"/>
    </source>
</evidence>
<feature type="compositionally biased region" description="Basic and acidic residues" evidence="5">
    <location>
        <begin position="1"/>
        <end position="14"/>
    </location>
</feature>
<keyword evidence="9" id="KW-1185">Reference proteome</keyword>
<keyword evidence="3 6" id="KW-1133">Transmembrane helix</keyword>
<comment type="subcellular location">
    <subcellularLocation>
        <location evidence="1">Membrane</location>
        <topology evidence="1">Single-pass membrane protein</topology>
    </subcellularLocation>
</comment>
<keyword evidence="4 6" id="KW-0472">Membrane</keyword>
<dbReference type="GO" id="GO:0009306">
    <property type="term" value="P:protein secretion"/>
    <property type="evidence" value="ECO:0007669"/>
    <property type="project" value="InterPro"/>
</dbReference>
<dbReference type="PANTHER" id="PTHR36985:SF1">
    <property type="entry name" value="TRANSLOCATION AND ASSEMBLY MODULE SUBUNIT TAMB"/>
    <property type="match status" value="1"/>
</dbReference>
<reference evidence="8 9" key="1">
    <citation type="submission" date="2018-12" db="EMBL/GenBank/DDBJ databases">
        <authorList>
            <consortium name="Pathogen Informatics"/>
        </authorList>
    </citation>
    <scope>NUCLEOTIDE SEQUENCE [LARGE SCALE GENOMIC DNA]</scope>
    <source>
        <strain evidence="8 9">NCTC12742</strain>
    </source>
</reference>
<accession>A0A3S5AAB5</accession>
<evidence type="ECO:0000256" key="3">
    <source>
        <dbReference type="ARBA" id="ARBA00022989"/>
    </source>
</evidence>
<dbReference type="EMBL" id="LR134533">
    <property type="protein sequence ID" value="VEJ51091.1"/>
    <property type="molecule type" value="Genomic_DNA"/>
</dbReference>
<feature type="transmembrane region" description="Helical" evidence="6">
    <location>
        <begin position="37"/>
        <end position="60"/>
    </location>
</feature>
<dbReference type="STRING" id="28091.SAMEA3174300_01643"/>